<protein>
    <submittedName>
        <fullName evidence="2">Uncharacterized protein</fullName>
    </submittedName>
</protein>
<organism evidence="2 3">
    <name type="scientific">Tanacetum coccineum</name>
    <dbReference type="NCBI Taxonomy" id="301880"/>
    <lineage>
        <taxon>Eukaryota</taxon>
        <taxon>Viridiplantae</taxon>
        <taxon>Streptophyta</taxon>
        <taxon>Embryophyta</taxon>
        <taxon>Tracheophyta</taxon>
        <taxon>Spermatophyta</taxon>
        <taxon>Magnoliopsida</taxon>
        <taxon>eudicotyledons</taxon>
        <taxon>Gunneridae</taxon>
        <taxon>Pentapetalae</taxon>
        <taxon>asterids</taxon>
        <taxon>campanulids</taxon>
        <taxon>Asterales</taxon>
        <taxon>Asteraceae</taxon>
        <taxon>Asteroideae</taxon>
        <taxon>Anthemideae</taxon>
        <taxon>Anthemidinae</taxon>
        <taxon>Tanacetum</taxon>
    </lineage>
</organism>
<gene>
    <name evidence="2" type="ORF">Tco_0940182</name>
</gene>
<evidence type="ECO:0000313" key="2">
    <source>
        <dbReference type="EMBL" id="GJT40317.1"/>
    </source>
</evidence>
<evidence type="ECO:0000256" key="1">
    <source>
        <dbReference type="SAM" id="MobiDB-lite"/>
    </source>
</evidence>
<dbReference type="Proteomes" id="UP001151760">
    <property type="component" value="Unassembled WGS sequence"/>
</dbReference>
<accession>A0ABQ5DMN7</accession>
<reference evidence="2" key="2">
    <citation type="submission" date="2022-01" db="EMBL/GenBank/DDBJ databases">
        <authorList>
            <person name="Yamashiro T."/>
            <person name="Shiraishi A."/>
            <person name="Satake H."/>
            <person name="Nakayama K."/>
        </authorList>
    </citation>
    <scope>NUCLEOTIDE SEQUENCE</scope>
</reference>
<reference evidence="2" key="1">
    <citation type="journal article" date="2022" name="Int. J. Mol. Sci.">
        <title>Draft Genome of Tanacetum Coccineum: Genomic Comparison of Closely Related Tanacetum-Family Plants.</title>
        <authorList>
            <person name="Yamashiro T."/>
            <person name="Shiraishi A."/>
            <person name="Nakayama K."/>
            <person name="Satake H."/>
        </authorList>
    </citation>
    <scope>NUCLEOTIDE SEQUENCE</scope>
</reference>
<keyword evidence="3" id="KW-1185">Reference proteome</keyword>
<name>A0ABQ5DMN7_9ASTR</name>
<sequence length="142" mass="15727">MAEIIDLSSSIEAQIDGSEPGNEGSSMPHLPPFGSVGRPRPEVPAGIAKRFKEGNITRELVKWYGYVDILEYFEDDAYWDSYSPTTDEKEVPLGKYIPNGKHAAARPIIKSEAFQTGVVLGVANPKTWAAIDEKLRKRPSKH</sequence>
<comment type="caution">
    <text evidence="2">The sequence shown here is derived from an EMBL/GenBank/DDBJ whole genome shotgun (WGS) entry which is preliminary data.</text>
</comment>
<proteinExistence type="predicted"/>
<feature type="region of interest" description="Disordered" evidence="1">
    <location>
        <begin position="14"/>
        <end position="39"/>
    </location>
</feature>
<evidence type="ECO:0000313" key="3">
    <source>
        <dbReference type="Proteomes" id="UP001151760"/>
    </source>
</evidence>
<dbReference type="EMBL" id="BQNB010015462">
    <property type="protein sequence ID" value="GJT40317.1"/>
    <property type="molecule type" value="Genomic_DNA"/>
</dbReference>